<dbReference type="GO" id="GO:0016209">
    <property type="term" value="F:antioxidant activity"/>
    <property type="evidence" value="ECO:0007669"/>
    <property type="project" value="InterPro"/>
</dbReference>
<dbReference type="RefSeq" id="WP_011829087.1">
    <property type="nucleotide sequence ID" value="NC_008825.1"/>
</dbReference>
<dbReference type="EMBL" id="CP000555">
    <property type="protein sequence ID" value="ABM94450.1"/>
    <property type="molecule type" value="Genomic_DNA"/>
</dbReference>
<evidence type="ECO:0000313" key="3">
    <source>
        <dbReference type="EMBL" id="ABM94450.1"/>
    </source>
</evidence>
<dbReference type="Gene3D" id="3.40.30.10">
    <property type="entry name" value="Glutaredoxin"/>
    <property type="match status" value="1"/>
</dbReference>
<dbReference type="GO" id="GO:0016491">
    <property type="term" value="F:oxidoreductase activity"/>
    <property type="evidence" value="ECO:0007669"/>
    <property type="project" value="InterPro"/>
</dbReference>
<feature type="chain" id="PRO_5002646258" description="Thioredoxin domain-containing protein" evidence="1">
    <location>
        <begin position="35"/>
        <end position="214"/>
    </location>
</feature>
<feature type="domain" description="Thioredoxin" evidence="2">
    <location>
        <begin position="35"/>
        <end position="190"/>
    </location>
</feature>
<dbReference type="InterPro" id="IPR036249">
    <property type="entry name" value="Thioredoxin-like_sf"/>
</dbReference>
<sequence>MRAFSNNRRRFTLSAAAVIALPTALTALPGAALAVSIGEAAPDFELKDTHGKTVKLADFKGRHVVLEWTNPGCPFVQKHYSSQNMQSLQKEFVGRNVAWLSISSTARGATDYLEPAALQAKYQGWGAAPTALLMDDAGGVGKAYGAKTTPHMYVIDPGGKLIYAGGIDDKRSADPADVKGARNFVKAALTESLAGKAVSTGTATPYGCSVKYAS</sequence>
<gene>
    <name evidence="3" type="ordered locus">Mpe_A1488</name>
</gene>
<dbReference type="InterPro" id="IPR000866">
    <property type="entry name" value="AhpC/TSA"/>
</dbReference>
<dbReference type="PANTHER" id="PTHR43640:SF1">
    <property type="entry name" value="THIOREDOXIN-DEPENDENT PEROXIREDOXIN"/>
    <property type="match status" value="1"/>
</dbReference>
<dbReference type="PROSITE" id="PS51318">
    <property type="entry name" value="TAT"/>
    <property type="match status" value="1"/>
</dbReference>
<dbReference type="PROSITE" id="PS51352">
    <property type="entry name" value="THIOREDOXIN_2"/>
    <property type="match status" value="1"/>
</dbReference>
<dbReference type="InterPro" id="IPR006311">
    <property type="entry name" value="TAT_signal"/>
</dbReference>
<dbReference type="AlphaFoldDB" id="A2SFW1"/>
<dbReference type="InterPro" id="IPR047262">
    <property type="entry name" value="PRX-like1"/>
</dbReference>
<protein>
    <recommendedName>
        <fullName evidence="2">Thioredoxin domain-containing protein</fullName>
    </recommendedName>
</protein>
<dbReference type="SUPFAM" id="SSF52833">
    <property type="entry name" value="Thioredoxin-like"/>
    <property type="match status" value="1"/>
</dbReference>
<dbReference type="STRING" id="420662.Mpe_A1488"/>
<evidence type="ECO:0000256" key="1">
    <source>
        <dbReference type="SAM" id="SignalP"/>
    </source>
</evidence>
<dbReference type="eggNOG" id="COG1225">
    <property type="taxonomic scope" value="Bacteria"/>
</dbReference>
<dbReference type="Pfam" id="PF00578">
    <property type="entry name" value="AhpC-TSA"/>
    <property type="match status" value="1"/>
</dbReference>
<dbReference type="KEGG" id="mpt:Mpe_A1488"/>
<organism evidence="3 4">
    <name type="scientific">Methylibium petroleiphilum (strain ATCC BAA-1232 / LMG 22953 / PM1)</name>
    <dbReference type="NCBI Taxonomy" id="420662"/>
    <lineage>
        <taxon>Bacteria</taxon>
        <taxon>Pseudomonadati</taxon>
        <taxon>Pseudomonadota</taxon>
        <taxon>Betaproteobacteria</taxon>
        <taxon>Burkholderiales</taxon>
        <taxon>Sphaerotilaceae</taxon>
        <taxon>Methylibium</taxon>
    </lineage>
</organism>
<dbReference type="CDD" id="cd02969">
    <property type="entry name" value="PRX_like1"/>
    <property type="match status" value="1"/>
</dbReference>
<keyword evidence="1" id="KW-0732">Signal</keyword>
<dbReference type="PANTHER" id="PTHR43640">
    <property type="entry name" value="OS07G0260300 PROTEIN"/>
    <property type="match status" value="1"/>
</dbReference>
<evidence type="ECO:0000259" key="2">
    <source>
        <dbReference type="PROSITE" id="PS51352"/>
    </source>
</evidence>
<evidence type="ECO:0000313" key="4">
    <source>
        <dbReference type="Proteomes" id="UP000000366"/>
    </source>
</evidence>
<dbReference type="InterPro" id="IPR013766">
    <property type="entry name" value="Thioredoxin_domain"/>
</dbReference>
<dbReference type="Proteomes" id="UP000000366">
    <property type="component" value="Chromosome"/>
</dbReference>
<keyword evidence="4" id="KW-1185">Reference proteome</keyword>
<dbReference type="HOGENOM" id="CLU_076204_3_0_4"/>
<proteinExistence type="predicted"/>
<reference evidence="3 4" key="1">
    <citation type="journal article" date="2007" name="J. Bacteriol.">
        <title>Whole-genome analysis of the methyl tert-butyl ether-degrading beta-proteobacterium Methylibium petroleiphilum PM1.</title>
        <authorList>
            <person name="Kane S.R."/>
            <person name="Chakicherla A.Y."/>
            <person name="Chain P.S.G."/>
            <person name="Schmidt R."/>
            <person name="Shin M.W."/>
            <person name="Legler T.C."/>
            <person name="Scow K.M."/>
            <person name="Larimer F.W."/>
            <person name="Lucas S.M."/>
            <person name="Richardson P.M."/>
            <person name="Hristova K.R."/>
        </authorList>
    </citation>
    <scope>NUCLEOTIDE SEQUENCE [LARGE SCALE GENOMIC DNA]</scope>
    <source>
        <strain evidence="4">ATCC BAA-1232 / LMG 22953 / PM1</strain>
    </source>
</reference>
<accession>A2SFW1</accession>
<name>A2SFW1_METPP</name>
<feature type="signal peptide" evidence="1">
    <location>
        <begin position="1"/>
        <end position="34"/>
    </location>
</feature>